<feature type="compositionally biased region" description="Polar residues" evidence="1">
    <location>
        <begin position="212"/>
        <end position="221"/>
    </location>
</feature>
<dbReference type="GO" id="GO:0003677">
    <property type="term" value="F:DNA binding"/>
    <property type="evidence" value="ECO:0007669"/>
    <property type="project" value="TreeGrafter"/>
</dbReference>
<evidence type="ECO:0000313" key="2">
    <source>
        <dbReference type="EMBL" id="OZJ05439.1"/>
    </source>
</evidence>
<comment type="caution">
    <text evidence="2">The sequence shown here is derived from an EMBL/GenBank/DDBJ whole genome shotgun (WGS) entry which is preliminary data.</text>
</comment>
<organism evidence="2 3">
    <name type="scientific">Bifiguratus adelaidae</name>
    <dbReference type="NCBI Taxonomy" id="1938954"/>
    <lineage>
        <taxon>Eukaryota</taxon>
        <taxon>Fungi</taxon>
        <taxon>Fungi incertae sedis</taxon>
        <taxon>Mucoromycota</taxon>
        <taxon>Mucoromycotina</taxon>
        <taxon>Endogonomycetes</taxon>
        <taxon>Endogonales</taxon>
        <taxon>Endogonales incertae sedis</taxon>
        <taxon>Bifiguratus</taxon>
    </lineage>
</organism>
<dbReference type="Proteomes" id="UP000242875">
    <property type="component" value="Unassembled WGS sequence"/>
</dbReference>
<dbReference type="Pfam" id="PF09729">
    <property type="entry name" value="Gti1_Pac2"/>
    <property type="match status" value="1"/>
</dbReference>
<feature type="compositionally biased region" description="Low complexity" evidence="1">
    <location>
        <begin position="224"/>
        <end position="256"/>
    </location>
</feature>
<dbReference type="EMBL" id="MVBO01000015">
    <property type="protein sequence ID" value="OZJ05439.1"/>
    <property type="molecule type" value="Genomic_DNA"/>
</dbReference>
<reference evidence="2 3" key="1">
    <citation type="journal article" date="2017" name="Mycologia">
        <title>Bifiguratus adelaidae, gen. et sp. nov., a new member of Mucoromycotina in endophytic and soil-dwelling habitats.</title>
        <authorList>
            <person name="Torres-Cruz T.J."/>
            <person name="Billingsley Tobias T.L."/>
            <person name="Almatruk M."/>
            <person name="Hesse C."/>
            <person name="Kuske C.R."/>
            <person name="Desiro A."/>
            <person name="Benucci G.M."/>
            <person name="Bonito G."/>
            <person name="Stajich J.E."/>
            <person name="Dunlap C."/>
            <person name="Arnold A.E."/>
            <person name="Porras-Alfaro A."/>
        </authorList>
    </citation>
    <scope>NUCLEOTIDE SEQUENCE [LARGE SCALE GENOMIC DNA]</scope>
    <source>
        <strain evidence="2 3">AZ0501</strain>
    </source>
</reference>
<feature type="region of interest" description="Disordered" evidence="1">
    <location>
        <begin position="208"/>
        <end position="260"/>
    </location>
</feature>
<dbReference type="PANTHER" id="PTHR28027:SF1">
    <property type="entry name" value="CAMP INDEPENDENT REGULATORY PROTEIN (AFU_ORTHOLOGUE AFUA_3G09640)"/>
    <property type="match status" value="1"/>
</dbReference>
<gene>
    <name evidence="2" type="ORF">BZG36_01639</name>
</gene>
<evidence type="ECO:0000256" key="1">
    <source>
        <dbReference type="SAM" id="MobiDB-lite"/>
    </source>
</evidence>
<name>A0A261Y496_9FUNG</name>
<proteinExistence type="predicted"/>
<dbReference type="OrthoDB" id="5572844at2759"/>
<dbReference type="PANTHER" id="PTHR28027">
    <property type="entry name" value="TRANSCRIPTIONAL REGULATOR MIT1"/>
    <property type="match status" value="1"/>
</dbReference>
<evidence type="ECO:0008006" key="4">
    <source>
        <dbReference type="Google" id="ProtNLM"/>
    </source>
</evidence>
<dbReference type="AlphaFoldDB" id="A0A261Y496"/>
<evidence type="ECO:0000313" key="3">
    <source>
        <dbReference type="Proteomes" id="UP000242875"/>
    </source>
</evidence>
<accession>A0A261Y496</accession>
<sequence length="384" mass="43353">METYYGHLQTPQDALLLVEATKQDMLPRIHRRLSLSERGQIRSGDVFIWEENEAGMRRWTDGRRWSPSRVGGVFLTYRELEGDKRLDKARSQYREFATDFYAQQSNYKPHGLIKQSFSTTTQTNQRYHIIAYYTKKDILGGRLINPESDPRFSGIVIPQGMYPELMSLALPSQYMSTYGHNFQSPHYTAPPNDGNMRKEVVPRQLTFVASPISDQTRTTPDLVSPTAPSLSRSSSNSPSPSDSSTTSSSTKYSPNTQSHYHSLQEYGTRGDYTPKLAAPRVLQIGEILPPPTRPCRLLSSIWSPQSDTTVSMPSTPSNISGLRSPQLTHVELPLPILSQLPFDQLPARDIPWHKIIETNGSGGHRCGIEEDARQLEGLWNALRF</sequence>
<dbReference type="InterPro" id="IPR018608">
    <property type="entry name" value="Gti1/Pac2"/>
</dbReference>
<protein>
    <recommendedName>
        <fullName evidence="4">cAMP-independent regulatory protein pac2</fullName>
    </recommendedName>
</protein>
<keyword evidence="3" id="KW-1185">Reference proteome</keyword>